<gene>
    <name evidence="1" type="ORF">S12H4_43441</name>
</gene>
<organism evidence="1">
    <name type="scientific">marine sediment metagenome</name>
    <dbReference type="NCBI Taxonomy" id="412755"/>
    <lineage>
        <taxon>unclassified sequences</taxon>
        <taxon>metagenomes</taxon>
        <taxon>ecological metagenomes</taxon>
    </lineage>
</organism>
<sequence length="105" mass="11389">MGYGSPGGASTFLDLLDTPETYAGQSLKLAKVNAGEDGLNLGLLLSFTDWYAGGAPTSYPWEFEAALPFTPEAVFLSPILKNAMGQYYCYLVGTYPDTFHLYNIT</sequence>
<proteinExistence type="predicted"/>
<dbReference type="AlphaFoldDB" id="X1TRK7"/>
<protein>
    <submittedName>
        <fullName evidence="1">Uncharacterized protein</fullName>
    </submittedName>
</protein>
<evidence type="ECO:0000313" key="1">
    <source>
        <dbReference type="EMBL" id="GAJ07904.1"/>
    </source>
</evidence>
<accession>X1TRK7</accession>
<feature type="non-terminal residue" evidence="1">
    <location>
        <position position="105"/>
    </location>
</feature>
<dbReference type="EMBL" id="BARW01026660">
    <property type="protein sequence ID" value="GAJ07904.1"/>
    <property type="molecule type" value="Genomic_DNA"/>
</dbReference>
<name>X1TRK7_9ZZZZ</name>
<reference evidence="1" key="1">
    <citation type="journal article" date="2014" name="Front. Microbiol.">
        <title>High frequency of phylogenetically diverse reductive dehalogenase-homologous genes in deep subseafloor sedimentary metagenomes.</title>
        <authorList>
            <person name="Kawai M."/>
            <person name="Futagami T."/>
            <person name="Toyoda A."/>
            <person name="Takaki Y."/>
            <person name="Nishi S."/>
            <person name="Hori S."/>
            <person name="Arai W."/>
            <person name="Tsubouchi T."/>
            <person name="Morono Y."/>
            <person name="Uchiyama I."/>
            <person name="Ito T."/>
            <person name="Fujiyama A."/>
            <person name="Inagaki F."/>
            <person name="Takami H."/>
        </authorList>
    </citation>
    <scope>NUCLEOTIDE SEQUENCE</scope>
    <source>
        <strain evidence="1">Expedition CK06-06</strain>
    </source>
</reference>
<comment type="caution">
    <text evidence="1">The sequence shown here is derived from an EMBL/GenBank/DDBJ whole genome shotgun (WGS) entry which is preliminary data.</text>
</comment>